<dbReference type="AlphaFoldDB" id="A0A1Y0UY49"/>
<dbReference type="Pfam" id="PF05930">
    <property type="entry name" value="Phage_AlpA"/>
    <property type="match status" value="1"/>
</dbReference>
<name>A0A1Y0UY49_9PROT</name>
<evidence type="ECO:0008006" key="3">
    <source>
        <dbReference type="Google" id="ProtNLM"/>
    </source>
</evidence>
<accession>A0A1Y0UY49</accession>
<protein>
    <recommendedName>
        <fullName evidence="3">Helix-turn-helix domain-containing protein</fullName>
    </recommendedName>
</protein>
<evidence type="ECO:0000313" key="1">
    <source>
        <dbReference type="EMBL" id="ARW10792.1"/>
    </source>
</evidence>
<dbReference type="Proteomes" id="UP000195633">
    <property type="component" value="Chromosome"/>
</dbReference>
<proteinExistence type="predicted"/>
<dbReference type="RefSeq" id="WP_082246785.1">
    <property type="nucleotide sequence ID" value="NZ_CP015168.1"/>
</dbReference>
<gene>
    <name evidence="1" type="ORF">S101447_01723</name>
</gene>
<sequence>MCENLLTLKQVCERVSMSPSYVRLLIRNDKFPPATHKISPRTVRWLESTVTEWIQLNAKNNN</sequence>
<dbReference type="Gene3D" id="1.10.238.160">
    <property type="match status" value="1"/>
</dbReference>
<evidence type="ECO:0000313" key="2">
    <source>
        <dbReference type="Proteomes" id="UP000195633"/>
    </source>
</evidence>
<dbReference type="EMBL" id="CP021524">
    <property type="protein sequence ID" value="ARW10792.1"/>
    <property type="molecule type" value="Genomic_DNA"/>
</dbReference>
<organism evidence="1 2">
    <name type="scientific">Acetobacter ascendens</name>
    <dbReference type="NCBI Taxonomy" id="481146"/>
    <lineage>
        <taxon>Bacteria</taxon>
        <taxon>Pseudomonadati</taxon>
        <taxon>Pseudomonadota</taxon>
        <taxon>Alphaproteobacteria</taxon>
        <taxon>Acetobacterales</taxon>
        <taxon>Acetobacteraceae</taxon>
        <taxon>Acetobacter</taxon>
    </lineage>
</organism>
<dbReference type="InterPro" id="IPR010260">
    <property type="entry name" value="AlpA"/>
</dbReference>
<reference evidence="1 2" key="1">
    <citation type="submission" date="2017-05" db="EMBL/GenBank/DDBJ databases">
        <title>Genome sequence of Acetobacter pasteurianus subsp. ascendens strain SRCM101447.</title>
        <authorList>
            <person name="Cho S.H."/>
        </authorList>
    </citation>
    <scope>NUCLEOTIDE SEQUENCE [LARGE SCALE GENOMIC DNA]</scope>
    <source>
        <strain evidence="1 2">SRCM101447</strain>
    </source>
</reference>